<accession>A0AAD7JBA9</accession>
<evidence type="ECO:0000313" key="2">
    <source>
        <dbReference type="EMBL" id="KAJ7761079.1"/>
    </source>
</evidence>
<feature type="chain" id="PRO_5042034434" evidence="1">
    <location>
        <begin position="29"/>
        <end position="203"/>
    </location>
</feature>
<reference evidence="2" key="1">
    <citation type="submission" date="2023-03" db="EMBL/GenBank/DDBJ databases">
        <title>Massive genome expansion in bonnet fungi (Mycena s.s.) driven by repeated elements and novel gene families across ecological guilds.</title>
        <authorList>
            <consortium name="Lawrence Berkeley National Laboratory"/>
            <person name="Harder C.B."/>
            <person name="Miyauchi S."/>
            <person name="Viragh M."/>
            <person name="Kuo A."/>
            <person name="Thoen E."/>
            <person name="Andreopoulos B."/>
            <person name="Lu D."/>
            <person name="Skrede I."/>
            <person name="Drula E."/>
            <person name="Henrissat B."/>
            <person name="Morin E."/>
            <person name="Kohler A."/>
            <person name="Barry K."/>
            <person name="LaButti K."/>
            <person name="Morin E."/>
            <person name="Salamov A."/>
            <person name="Lipzen A."/>
            <person name="Mereny Z."/>
            <person name="Hegedus B."/>
            <person name="Baldrian P."/>
            <person name="Stursova M."/>
            <person name="Weitz H."/>
            <person name="Taylor A."/>
            <person name="Grigoriev I.V."/>
            <person name="Nagy L.G."/>
            <person name="Martin F."/>
            <person name="Kauserud H."/>
        </authorList>
    </citation>
    <scope>NUCLEOTIDE SEQUENCE</scope>
    <source>
        <strain evidence="2">CBHHK182m</strain>
    </source>
</reference>
<dbReference type="AlphaFoldDB" id="A0AAD7JBA9"/>
<keyword evidence="1" id="KW-0732">Signal</keyword>
<evidence type="ECO:0000256" key="1">
    <source>
        <dbReference type="SAM" id="SignalP"/>
    </source>
</evidence>
<dbReference type="EMBL" id="JARKIB010000036">
    <property type="protein sequence ID" value="KAJ7761079.1"/>
    <property type="molecule type" value="Genomic_DNA"/>
</dbReference>
<feature type="signal peptide" evidence="1">
    <location>
        <begin position="1"/>
        <end position="28"/>
    </location>
</feature>
<protein>
    <submittedName>
        <fullName evidence="2">Uncharacterized protein</fullName>
    </submittedName>
</protein>
<gene>
    <name evidence="2" type="ORF">B0H16DRAFT_1531783</name>
</gene>
<keyword evidence="3" id="KW-1185">Reference proteome</keyword>
<proteinExistence type="predicted"/>
<organism evidence="2 3">
    <name type="scientific">Mycena metata</name>
    <dbReference type="NCBI Taxonomy" id="1033252"/>
    <lineage>
        <taxon>Eukaryota</taxon>
        <taxon>Fungi</taxon>
        <taxon>Dikarya</taxon>
        <taxon>Basidiomycota</taxon>
        <taxon>Agaricomycotina</taxon>
        <taxon>Agaricomycetes</taxon>
        <taxon>Agaricomycetidae</taxon>
        <taxon>Agaricales</taxon>
        <taxon>Marasmiineae</taxon>
        <taxon>Mycenaceae</taxon>
        <taxon>Mycena</taxon>
    </lineage>
</organism>
<sequence>MAAGMGRFGYLDIFLCGLLGLHPERVVAIELKYISIRNLYRALCKTDKECEDLVRGTKPPSTFRQQCRKKIREINRMTIAELRNVKYHFSSYDRKTDRWVNNRAPISTMLDKAQNQLEAYMNAIVNGAAFQTNDGSDPEGITAAETRVAVTKAPKGHADELFGIIVVGIGRRIIALVREPKKQNTKYRYAGVPGWQDIYEREP</sequence>
<dbReference type="Proteomes" id="UP001215598">
    <property type="component" value="Unassembled WGS sequence"/>
</dbReference>
<evidence type="ECO:0000313" key="3">
    <source>
        <dbReference type="Proteomes" id="UP001215598"/>
    </source>
</evidence>
<comment type="caution">
    <text evidence="2">The sequence shown here is derived from an EMBL/GenBank/DDBJ whole genome shotgun (WGS) entry which is preliminary data.</text>
</comment>
<name>A0AAD7JBA9_9AGAR</name>